<evidence type="ECO:0000313" key="4">
    <source>
        <dbReference type="EMBL" id="RKP14628.1"/>
    </source>
</evidence>
<feature type="region of interest" description="Disordered" evidence="2">
    <location>
        <begin position="1"/>
        <end position="61"/>
    </location>
</feature>
<feature type="compositionally biased region" description="Basic and acidic residues" evidence="2">
    <location>
        <begin position="37"/>
        <end position="47"/>
    </location>
</feature>
<evidence type="ECO:0000259" key="3">
    <source>
        <dbReference type="Pfam" id="PF05030"/>
    </source>
</evidence>
<dbReference type="Proteomes" id="UP000267251">
    <property type="component" value="Unassembled WGS sequence"/>
</dbReference>
<reference evidence="5" key="1">
    <citation type="journal article" date="2018" name="Nat. Microbiol.">
        <title>Leveraging single-cell genomics to expand the fungal tree of life.</title>
        <authorList>
            <person name="Ahrendt S.R."/>
            <person name="Quandt C.A."/>
            <person name="Ciobanu D."/>
            <person name="Clum A."/>
            <person name="Salamov A."/>
            <person name="Andreopoulos B."/>
            <person name="Cheng J.F."/>
            <person name="Woyke T."/>
            <person name="Pelin A."/>
            <person name="Henrissat B."/>
            <person name="Reynolds N.K."/>
            <person name="Benny G.L."/>
            <person name="Smith M.E."/>
            <person name="James T.Y."/>
            <person name="Grigoriev I.V."/>
        </authorList>
    </citation>
    <scope>NUCLEOTIDE SEQUENCE [LARGE SCALE GENOMIC DNA]</scope>
</reference>
<feature type="compositionally biased region" description="Polar residues" evidence="2">
    <location>
        <begin position="1"/>
        <end position="11"/>
    </location>
</feature>
<evidence type="ECO:0000256" key="2">
    <source>
        <dbReference type="SAM" id="MobiDB-lite"/>
    </source>
</evidence>
<feature type="domain" description="SS18 N-terminal" evidence="3">
    <location>
        <begin position="73"/>
        <end position="129"/>
    </location>
</feature>
<dbReference type="AlphaFoldDB" id="A0A4P9Y6C7"/>
<comment type="similarity">
    <text evidence="1">Belongs to the SS18 family.</text>
</comment>
<feature type="region of interest" description="Disordered" evidence="2">
    <location>
        <begin position="220"/>
        <end position="268"/>
    </location>
</feature>
<dbReference type="InterPro" id="IPR007726">
    <property type="entry name" value="SS18_N"/>
</dbReference>
<name>A0A4P9Y6C7_9FUNG</name>
<evidence type="ECO:0000256" key="1">
    <source>
        <dbReference type="ARBA" id="ARBA00007945"/>
    </source>
</evidence>
<gene>
    <name evidence="4" type="ORF">BJ684DRAFT_15055</name>
</gene>
<keyword evidence="5" id="KW-1185">Reference proteome</keyword>
<sequence length="309" mass="33617">MTTPTPFSQVSPLAPSTPKRPEEEGKVPDASPAPNEKSSDKGKDDASGGHPVPYRSGALNSVGEEVERASFVPELTPRVVETVLQVNSELIRVCIDYQNRGWINDPDLAIFQARLQSNLTYLAAVADHYIKPTGPPGETLAPEPPQLPPLPEDTDMPTPKVPSHLKEALAQFAIHRQAMLAADAARLNDASRAARTSLRATMIAVPPHDTPEERREARAAAVGSRVWDTRPADPQDEWRPAPTFFSPRGVEIPGVPPPPPRGHVPGVPPEAVLRQWQLQEQQMLYRKQHKKPSGGATTSKMVKEGSGKD</sequence>
<dbReference type="OrthoDB" id="2530523at2759"/>
<protein>
    <recommendedName>
        <fullName evidence="3">SS18 N-terminal domain-containing protein</fullName>
    </recommendedName>
</protein>
<evidence type="ECO:0000313" key="5">
    <source>
        <dbReference type="Proteomes" id="UP000267251"/>
    </source>
</evidence>
<feature type="compositionally biased region" description="Pro residues" evidence="2">
    <location>
        <begin position="254"/>
        <end position="268"/>
    </location>
</feature>
<accession>A0A4P9Y6C7</accession>
<dbReference type="EMBL" id="KZ987810">
    <property type="protein sequence ID" value="RKP14628.1"/>
    <property type="molecule type" value="Genomic_DNA"/>
</dbReference>
<dbReference type="Pfam" id="PF05030">
    <property type="entry name" value="SSXT"/>
    <property type="match status" value="1"/>
</dbReference>
<feature type="region of interest" description="Disordered" evidence="2">
    <location>
        <begin position="284"/>
        <end position="309"/>
    </location>
</feature>
<organism evidence="4 5">
    <name type="scientific">Piptocephalis cylindrospora</name>
    <dbReference type="NCBI Taxonomy" id="1907219"/>
    <lineage>
        <taxon>Eukaryota</taxon>
        <taxon>Fungi</taxon>
        <taxon>Fungi incertae sedis</taxon>
        <taxon>Zoopagomycota</taxon>
        <taxon>Zoopagomycotina</taxon>
        <taxon>Zoopagomycetes</taxon>
        <taxon>Zoopagales</taxon>
        <taxon>Piptocephalidaceae</taxon>
        <taxon>Piptocephalis</taxon>
    </lineage>
</organism>
<proteinExistence type="inferred from homology"/>
<feature type="compositionally biased region" description="Basic and acidic residues" evidence="2">
    <location>
        <begin position="227"/>
        <end position="239"/>
    </location>
</feature>